<sequence>MSDSAALVDFYQQTVIYNYIGFATFVATIYDWLLCLRQETQLIWPQPRTGASALYFFNRYLCTFLLHLNWVAEYIMLIGPAVFSCLRVYALTGRNTVLSGLTLFFGLMPFVLNMATIYAGHVVNEPMPVGCTDEYTLSATVTIACMSILGVTFLSRGSLIFSDLLVIAVTWWSTYKISRLARSVTEKLTLNQVMLENGTIYFLCMTCLNVLQVLLNAISLVNTAFDTGSYTEGFIDLLTSVLISRFLLNLRATSQSSHTLSTPSFVASHPTFTTLPHFVSDLAGQVHSSSSSTLEFDDEDEEVTTEFELNVSHPGC</sequence>
<dbReference type="AlphaFoldDB" id="A0A1Y2II63"/>
<feature type="transmembrane region" description="Helical" evidence="1">
    <location>
        <begin position="135"/>
        <end position="154"/>
    </location>
</feature>
<feature type="transmembrane region" description="Helical" evidence="1">
    <location>
        <begin position="57"/>
        <end position="83"/>
    </location>
</feature>
<keyword evidence="1" id="KW-1133">Transmembrane helix</keyword>
<proteinExistence type="predicted"/>
<feature type="transmembrane region" description="Helical" evidence="1">
    <location>
        <begin position="16"/>
        <end position="36"/>
    </location>
</feature>
<evidence type="ECO:0000256" key="1">
    <source>
        <dbReference type="SAM" id="Phobius"/>
    </source>
</evidence>
<keyword evidence="1" id="KW-0812">Transmembrane</keyword>
<accession>A0A1Y2II63</accession>
<dbReference type="EMBL" id="KZ084126">
    <property type="protein sequence ID" value="OSC99601.1"/>
    <property type="molecule type" value="Genomic_DNA"/>
</dbReference>
<keyword evidence="1" id="KW-0472">Membrane</keyword>
<dbReference type="Pfam" id="PF20151">
    <property type="entry name" value="DUF6533"/>
    <property type="match status" value="1"/>
</dbReference>
<dbReference type="STRING" id="1353009.A0A1Y2II63"/>
<feature type="transmembrane region" description="Helical" evidence="1">
    <location>
        <begin position="199"/>
        <end position="218"/>
    </location>
</feature>
<feature type="transmembrane region" description="Helical" evidence="1">
    <location>
        <begin position="103"/>
        <end position="123"/>
    </location>
</feature>
<organism evidence="3 4">
    <name type="scientific">Trametes coccinea (strain BRFM310)</name>
    <name type="common">Pycnoporus coccineus</name>
    <dbReference type="NCBI Taxonomy" id="1353009"/>
    <lineage>
        <taxon>Eukaryota</taxon>
        <taxon>Fungi</taxon>
        <taxon>Dikarya</taxon>
        <taxon>Basidiomycota</taxon>
        <taxon>Agaricomycotina</taxon>
        <taxon>Agaricomycetes</taxon>
        <taxon>Polyporales</taxon>
        <taxon>Polyporaceae</taxon>
        <taxon>Trametes</taxon>
    </lineage>
</organism>
<evidence type="ECO:0000313" key="3">
    <source>
        <dbReference type="EMBL" id="OSC99601.1"/>
    </source>
</evidence>
<evidence type="ECO:0000313" key="4">
    <source>
        <dbReference type="Proteomes" id="UP000193067"/>
    </source>
</evidence>
<dbReference type="OrthoDB" id="2751164at2759"/>
<evidence type="ECO:0000259" key="2">
    <source>
        <dbReference type="Pfam" id="PF20151"/>
    </source>
</evidence>
<dbReference type="InterPro" id="IPR045340">
    <property type="entry name" value="DUF6533"/>
</dbReference>
<protein>
    <recommendedName>
        <fullName evidence="2">DUF6533 domain-containing protein</fullName>
    </recommendedName>
</protein>
<gene>
    <name evidence="3" type="ORF">PYCCODRAFT_1470104</name>
</gene>
<reference evidence="3 4" key="1">
    <citation type="journal article" date="2015" name="Biotechnol. Biofuels">
        <title>Enhanced degradation of softwood versus hardwood by the white-rot fungus Pycnoporus coccineus.</title>
        <authorList>
            <person name="Couturier M."/>
            <person name="Navarro D."/>
            <person name="Chevret D."/>
            <person name="Henrissat B."/>
            <person name="Piumi F."/>
            <person name="Ruiz-Duenas F.J."/>
            <person name="Martinez A.T."/>
            <person name="Grigoriev I.V."/>
            <person name="Riley R."/>
            <person name="Lipzen A."/>
            <person name="Berrin J.G."/>
            <person name="Master E.R."/>
            <person name="Rosso M.N."/>
        </authorList>
    </citation>
    <scope>NUCLEOTIDE SEQUENCE [LARGE SCALE GENOMIC DNA]</scope>
    <source>
        <strain evidence="3 4">BRFM310</strain>
    </source>
</reference>
<name>A0A1Y2II63_TRAC3</name>
<keyword evidence="4" id="KW-1185">Reference proteome</keyword>
<feature type="domain" description="DUF6533" evidence="2">
    <location>
        <begin position="19"/>
        <end position="61"/>
    </location>
</feature>
<dbReference type="Proteomes" id="UP000193067">
    <property type="component" value="Unassembled WGS sequence"/>
</dbReference>